<dbReference type="EMBL" id="JNBR01000366">
    <property type="protein sequence ID" value="OQR94319.1"/>
    <property type="molecule type" value="Genomic_DNA"/>
</dbReference>
<organism evidence="2 3">
    <name type="scientific">Achlya hypogyna</name>
    <name type="common">Oomycete</name>
    <name type="synonym">Protoachlya hypogyna</name>
    <dbReference type="NCBI Taxonomy" id="1202772"/>
    <lineage>
        <taxon>Eukaryota</taxon>
        <taxon>Sar</taxon>
        <taxon>Stramenopiles</taxon>
        <taxon>Oomycota</taxon>
        <taxon>Saprolegniomycetes</taxon>
        <taxon>Saprolegniales</taxon>
        <taxon>Achlyaceae</taxon>
        <taxon>Achlya</taxon>
    </lineage>
</organism>
<feature type="domain" description="DnaJ homologue subfamily C GRV2/DNAJC13 N-terminal" evidence="1">
    <location>
        <begin position="30"/>
        <end position="710"/>
    </location>
</feature>
<gene>
    <name evidence="2" type="ORF">ACHHYP_01416</name>
</gene>
<dbReference type="PANTHER" id="PTHR36983">
    <property type="entry name" value="DNAJ HOMOLOG SUBFAMILY C MEMBER 13"/>
    <property type="match status" value="1"/>
</dbReference>
<dbReference type="OrthoDB" id="69656at2759"/>
<sequence length="2488" mass="271794">MADSPSSTHRSMSSSTLRAEQSSAEDFIARFLTTKLSWKGKYERIFALSSTRFCTLDPKDFDLTNTWSYAAFVSLDLDATDDQVFTITFMGLKKEEQLKLRYKYRSYLVSEFLRLHAAFASGSPVPVPTTAPSNVRVNATKLTRHDTEIACVLEVAVDAILFTTPAANTPNRTNVALGRYAYTDIDHVTVLANSTTGVVLGYGGKDKIFFTTDRRLFLSNVEKAAARVGLRLASRGSLTVDGVKDARRRGLDDCGECMGEFPVQKYSPRYEMPVKRVLRIYTKYVVEVDAGSRAVVSRTPLKLLFGLVRTAQSKSRFELEFVNGQRRLYAGRDRDALLASLYDAHAVGTADSTEVLSIAPVASHSGLRLLPRFATEDPTEMRTFFGDASIGSMFLKRIAAVGKYTAGTGHRAGVAAGRGLVAIACEFNANVPLTGIQYHTKRSIIADALKPLSFQLRTVATVSPPAPKMAVALLQCFCRIATSYYGFLDILSLPHVVDNLVLFLSADDALTVFWATLLIQRLTVHRGAGAAAVGDDGDPMARGSSGDAEAVNKRVLWSHDKLVLALLGQLGSRPLANLGVLQTLEPALCSRRATTDAKDVARLVEGLVPYYDVLIRLLFRSHCAATVEACTLLVQTVLQLCAPEVASGIKDAALREGLVLQHLYQAVFDVSFDQRVVSRYLIAMWMSHHPPAKKLLKRILPPGLVSCLEMRLLSPPEVYQLDELEKATFEHQKLSFFDADLSPRRDGSFATDDDDDSFVASMRRPHDDALFEDDVADTIILPSSAPQSFTASRSEASTLFPSMRSEGSRSSVPDVALPRLVGKIHSEPPKGAQNVFQDPVRRAPPPKAEGLAVHLTLLKRAFASRPPSLPDVAPPVAGENFRVLFHMLQQDHNAIDLLWTAETRDELRRALATEILHLREYQASVARAVWNYEEFSVAYPSVEAALVVDGLQLARILAVADESATDEDTWSPPVHTEELLLKQPKRFVNALYKRFLKELPYAEFRGETATTVALLRVLARVAWLYENDYQLCADDVRHLLRLLVETRRKDVLTHGLRALRAITKCPRNAAKLLGAPRAIPWLLQLVQMAHVAQRGPPTPAWCLHVGAAVIGPITVAAIADEAAARQWPVADCQLHALSEPCVAAQPLDAIPQLRWELGLDTSMAPAAVAVAHDALHVLCDLLHANPLVLSHAHVFPPPTATLQAHTDLGALVPVLALTERPALAEVVAHVLVTVFASAAVVADDVYLSGVYYLLFGYSGEAFEDFARFLQLTHARQMRPTGGPRAILADLLPPAMVRHVDTLSPQQFQALFCATDVATPRVVWNAAMRATLRGACIAHMAAFKATLSHTVAARYVYEPMAPVAYGSLDDDLYVHGFHLRQFCRAIDAGEAVPLDDPAAFLRQLRCTWTAEDARVGASMTQDEAADVLGITSPAASLAAVRAAFTAKATGLCPEHALDDRGQYDEVVEAFTVLTAPRPSLLSPGYDGLWLQLLLDTQLRVCATYVAELRHAYTFEAYPQLLAFLETHCTTAGLCVPALTPPAMHLELVQAAAALLAETVSVSPLNGPALLADPQRAVLDAALTHCVDHLCGPEPDEAYEVVAGYLVQTVAALAASVDGRAWVAASGTVLPDLWRVLWRHHRDRDCVSGHGLRLVRQTLAALALLCESHELQARLVAETGVLWHLVQLLFAYDARLDVATTQVVLQTSVLFDARAPGTSLDQLRSEAANVLADSALGIVARLTGAAGDNPGEATAAAIVANWFTPNLVAHLRQHKNRHEFLKLFHSDTTAPWLVWTPTLRDELQTHLQPGLTALSSPDVSAARAFRFAGLATHCLVAHVYLSPLAAAVANPANAPSVDLVRGLGLPEGFYVALLEFIAAGDRELPTYCGWELDGDGVLAYRGTALGILASLAQVAPSAVEAGVLQAPRGLATLASFVLPPDNKLWADDRFVRSHVAVPDAAFTGFRASILRVLCAVAGSRAVGDALFEAGLLDVLLHAMLLEDDASAALLRVLGQLCGASPTIARYVVDSVWIYHVLLWIFPDAASVTDAGHDFGPTMQVPAAEILSALAAETSVVSEATLNVFIRFVPVSLVYEIVGSPAQVETIFKGKYESPDLVWNNAMRAHLYRGLRGLTIQVHQCTDDGAVSEALESAEIDYAEVYPYPVVGDVYILLYLENPIYPLRDPKFFLECLVEDFDKIVTALLSIVGDTNRTSFNPDLIMLRRQQAQVLPLLTSCIVCVARVFPVLLEQLVVWKTHEKACTLLVQLQSHHKESRDEEVIVCETSLLRLFRVLFTSPKVVAALAYSPFDVLSRLFAHCYLRRQGEYHAETGFILESVRRFLFLFPDNGDRNSDRNVVAVVCTFNLLESLLELIEHPTTLQRVVNPLLTRATIIAILNQLEAHRTQGGIAHNILKKNKKWDKVYRHEPTDAVRTQPEDKFLTGPAGNADGMIRQYLATKAQHASPPAPSMTTAQPPTSFRKKLNVKGLFGH</sequence>
<dbReference type="GO" id="GO:0006898">
    <property type="term" value="P:receptor-mediated endocytosis"/>
    <property type="evidence" value="ECO:0007669"/>
    <property type="project" value="TreeGrafter"/>
</dbReference>
<dbReference type="Proteomes" id="UP000243579">
    <property type="component" value="Unassembled WGS sequence"/>
</dbReference>
<dbReference type="SUPFAM" id="SSF48371">
    <property type="entry name" value="ARM repeat"/>
    <property type="match status" value="1"/>
</dbReference>
<protein>
    <recommendedName>
        <fullName evidence="1">DnaJ homologue subfamily C GRV2/DNAJC13 N-terminal domain-containing protein</fullName>
    </recommendedName>
</protein>
<dbReference type="InterPro" id="IPR044978">
    <property type="entry name" value="GRV2/DNAJC13"/>
</dbReference>
<dbReference type="GO" id="GO:2000641">
    <property type="term" value="P:regulation of early endosome to late endosome transport"/>
    <property type="evidence" value="ECO:0007669"/>
    <property type="project" value="InterPro"/>
</dbReference>
<reference evidence="2 3" key="1">
    <citation type="journal article" date="2014" name="Genome Biol. Evol.">
        <title>The secreted proteins of Achlya hypogyna and Thraustotheca clavata identify the ancestral oomycete secretome and reveal gene acquisitions by horizontal gene transfer.</title>
        <authorList>
            <person name="Misner I."/>
            <person name="Blouin N."/>
            <person name="Leonard G."/>
            <person name="Richards T.A."/>
            <person name="Lane C.E."/>
        </authorList>
    </citation>
    <scope>NUCLEOTIDE SEQUENCE [LARGE SCALE GENOMIC DNA]</scope>
    <source>
        <strain evidence="2 3">ATCC 48635</strain>
    </source>
</reference>
<proteinExistence type="predicted"/>
<evidence type="ECO:0000259" key="1">
    <source>
        <dbReference type="Pfam" id="PF19432"/>
    </source>
</evidence>
<keyword evidence="3" id="KW-1185">Reference proteome</keyword>
<feature type="domain" description="DnaJ homologue subfamily C GRV2/DNAJC13 N-terminal" evidence="1">
    <location>
        <begin position="879"/>
        <end position="950"/>
    </location>
</feature>
<dbReference type="InterPro" id="IPR045802">
    <property type="entry name" value="GRV2/DNAJC13_N"/>
</dbReference>
<dbReference type="GO" id="GO:0010008">
    <property type="term" value="C:endosome membrane"/>
    <property type="evidence" value="ECO:0007669"/>
    <property type="project" value="TreeGrafter"/>
</dbReference>
<dbReference type="Pfam" id="PF19432">
    <property type="entry name" value="RME-8_N"/>
    <property type="match status" value="2"/>
</dbReference>
<dbReference type="STRING" id="1202772.A0A1V9Z8L7"/>
<dbReference type="InterPro" id="IPR016024">
    <property type="entry name" value="ARM-type_fold"/>
</dbReference>
<comment type="caution">
    <text evidence="2">The sequence shown here is derived from an EMBL/GenBank/DDBJ whole genome shotgun (WGS) entry which is preliminary data.</text>
</comment>
<name>A0A1V9Z8L7_ACHHY</name>
<evidence type="ECO:0000313" key="3">
    <source>
        <dbReference type="Proteomes" id="UP000243579"/>
    </source>
</evidence>
<dbReference type="GO" id="GO:0007032">
    <property type="term" value="P:endosome organization"/>
    <property type="evidence" value="ECO:0007669"/>
    <property type="project" value="InterPro"/>
</dbReference>
<accession>A0A1V9Z8L7</accession>
<dbReference type="PANTHER" id="PTHR36983:SF2">
    <property type="entry name" value="DNAJ HOMOLOG SUBFAMILY C MEMBER 13"/>
    <property type="match status" value="1"/>
</dbReference>
<evidence type="ECO:0000313" key="2">
    <source>
        <dbReference type="EMBL" id="OQR94319.1"/>
    </source>
</evidence>